<feature type="transmembrane region" description="Helical" evidence="7">
    <location>
        <begin position="192"/>
        <end position="214"/>
    </location>
</feature>
<feature type="transmembrane region" description="Helical" evidence="7">
    <location>
        <begin position="12"/>
        <end position="33"/>
    </location>
</feature>
<dbReference type="InterPro" id="IPR035952">
    <property type="entry name" value="Rhomboid-like_sf"/>
</dbReference>
<keyword evidence="9" id="KW-0645">Protease</keyword>
<evidence type="ECO:0000256" key="4">
    <source>
        <dbReference type="ARBA" id="ARBA00022801"/>
    </source>
</evidence>
<keyword evidence="5 7" id="KW-1133">Transmembrane helix</keyword>
<comment type="similarity">
    <text evidence="2">Belongs to the peptidase S54 family.</text>
</comment>
<dbReference type="Pfam" id="PF01694">
    <property type="entry name" value="Rhomboid"/>
    <property type="match status" value="1"/>
</dbReference>
<evidence type="ECO:0000256" key="3">
    <source>
        <dbReference type="ARBA" id="ARBA00022692"/>
    </source>
</evidence>
<keyword evidence="6 7" id="KW-0472">Membrane</keyword>
<sequence length="252" mass="28680">MTEFRPGRFEILPTIIKNLIIINVLVFIAQNVIPADQFSMEDAFALHTWQSPLFKPWQFVTYLFLHGGIDHIFFNMFALWMFGSILENVWGPKRFLTFYLVSGLGAALCHMIVLYFQNAAMINEFNSIGNSVERLAMFIQKYNISNMNDLSVGFAEALVNLNLSIPTIGASGAVFGCLAAFGYLFPNTYIYLYFFLPVKAKWFVLFYAGFELYATFQNSAGDTVAHIAHLGGALVGFLMVYFWNKTNKKTFY</sequence>
<dbReference type="RefSeq" id="WP_196989406.1">
    <property type="nucleotide sequence ID" value="NZ_JADWYR010000001.1"/>
</dbReference>
<dbReference type="GO" id="GO:0016020">
    <property type="term" value="C:membrane"/>
    <property type="evidence" value="ECO:0007669"/>
    <property type="project" value="UniProtKB-SubCell"/>
</dbReference>
<comment type="subcellular location">
    <subcellularLocation>
        <location evidence="1">Membrane</location>
        <topology evidence="1">Multi-pass membrane protein</topology>
    </subcellularLocation>
</comment>
<evidence type="ECO:0000259" key="8">
    <source>
        <dbReference type="Pfam" id="PF01694"/>
    </source>
</evidence>
<feature type="transmembrane region" description="Helical" evidence="7">
    <location>
        <begin position="95"/>
        <end position="116"/>
    </location>
</feature>
<evidence type="ECO:0000256" key="2">
    <source>
        <dbReference type="ARBA" id="ARBA00009045"/>
    </source>
</evidence>
<accession>A0A931E4F8</accession>
<comment type="caution">
    <text evidence="9">The sequence shown here is derived from an EMBL/GenBank/DDBJ whole genome shotgun (WGS) entry which is preliminary data.</text>
</comment>
<reference evidence="9" key="1">
    <citation type="submission" date="2020-11" db="EMBL/GenBank/DDBJ databases">
        <title>Bacterial whole genome sequence for Panacibacter sp. DH6.</title>
        <authorList>
            <person name="Le V."/>
            <person name="Ko S."/>
            <person name="Ahn C.-Y."/>
            <person name="Oh H.-M."/>
        </authorList>
    </citation>
    <scope>NUCLEOTIDE SEQUENCE</scope>
    <source>
        <strain evidence="9">DH6</strain>
    </source>
</reference>
<dbReference type="InterPro" id="IPR022764">
    <property type="entry name" value="Peptidase_S54_rhomboid_dom"/>
</dbReference>
<evidence type="ECO:0000313" key="9">
    <source>
        <dbReference type="EMBL" id="MBG9375351.1"/>
    </source>
</evidence>
<dbReference type="Proteomes" id="UP000628448">
    <property type="component" value="Unassembled WGS sequence"/>
</dbReference>
<dbReference type="Gene3D" id="1.20.1540.10">
    <property type="entry name" value="Rhomboid-like"/>
    <property type="match status" value="1"/>
</dbReference>
<feature type="domain" description="Peptidase S54 rhomboid" evidence="8">
    <location>
        <begin position="55"/>
        <end position="242"/>
    </location>
</feature>
<dbReference type="SUPFAM" id="SSF144091">
    <property type="entry name" value="Rhomboid-like"/>
    <property type="match status" value="1"/>
</dbReference>
<evidence type="ECO:0000256" key="5">
    <source>
        <dbReference type="ARBA" id="ARBA00022989"/>
    </source>
</evidence>
<dbReference type="GO" id="GO:0006508">
    <property type="term" value="P:proteolysis"/>
    <property type="evidence" value="ECO:0007669"/>
    <property type="project" value="UniProtKB-KW"/>
</dbReference>
<evidence type="ECO:0000256" key="6">
    <source>
        <dbReference type="ARBA" id="ARBA00023136"/>
    </source>
</evidence>
<organism evidence="9 10">
    <name type="scientific">Panacibacter microcysteis</name>
    <dbReference type="NCBI Taxonomy" id="2793269"/>
    <lineage>
        <taxon>Bacteria</taxon>
        <taxon>Pseudomonadati</taxon>
        <taxon>Bacteroidota</taxon>
        <taxon>Chitinophagia</taxon>
        <taxon>Chitinophagales</taxon>
        <taxon>Chitinophagaceae</taxon>
        <taxon>Panacibacter</taxon>
    </lineage>
</organism>
<keyword evidence="3 7" id="KW-0812">Transmembrane</keyword>
<keyword evidence="4" id="KW-0378">Hydrolase</keyword>
<dbReference type="PANTHER" id="PTHR43731">
    <property type="entry name" value="RHOMBOID PROTEASE"/>
    <property type="match status" value="1"/>
</dbReference>
<dbReference type="EMBL" id="JADWYR010000001">
    <property type="protein sequence ID" value="MBG9375351.1"/>
    <property type="molecule type" value="Genomic_DNA"/>
</dbReference>
<gene>
    <name evidence="9" type="ORF">I5907_03845</name>
</gene>
<evidence type="ECO:0000256" key="1">
    <source>
        <dbReference type="ARBA" id="ARBA00004141"/>
    </source>
</evidence>
<dbReference type="AlphaFoldDB" id="A0A931E4F8"/>
<protein>
    <submittedName>
        <fullName evidence="9">Rhomboid family intramembrane serine protease</fullName>
    </submittedName>
</protein>
<keyword evidence="10" id="KW-1185">Reference proteome</keyword>
<proteinExistence type="inferred from homology"/>
<dbReference type="PANTHER" id="PTHR43731:SF14">
    <property type="entry name" value="PRESENILIN-ASSOCIATED RHOMBOID-LIKE PROTEIN, MITOCHONDRIAL"/>
    <property type="match status" value="1"/>
</dbReference>
<evidence type="ECO:0000313" key="10">
    <source>
        <dbReference type="Proteomes" id="UP000628448"/>
    </source>
</evidence>
<feature type="transmembrane region" description="Helical" evidence="7">
    <location>
        <begin position="59"/>
        <end position="83"/>
    </location>
</feature>
<name>A0A931E4F8_9BACT</name>
<feature type="transmembrane region" description="Helical" evidence="7">
    <location>
        <begin position="163"/>
        <end position="185"/>
    </location>
</feature>
<dbReference type="GO" id="GO:0004252">
    <property type="term" value="F:serine-type endopeptidase activity"/>
    <property type="evidence" value="ECO:0007669"/>
    <property type="project" value="InterPro"/>
</dbReference>
<dbReference type="InterPro" id="IPR050925">
    <property type="entry name" value="Rhomboid_protease_S54"/>
</dbReference>
<feature type="transmembrane region" description="Helical" evidence="7">
    <location>
        <begin position="226"/>
        <end position="243"/>
    </location>
</feature>
<evidence type="ECO:0000256" key="7">
    <source>
        <dbReference type="SAM" id="Phobius"/>
    </source>
</evidence>